<keyword evidence="13" id="KW-1185">Reference proteome</keyword>
<dbReference type="Gene3D" id="2.60.120.200">
    <property type="match status" value="1"/>
</dbReference>
<dbReference type="VEuPathDB" id="CryptoDB:Vbra_7021"/>
<dbReference type="InterPro" id="IPR049948">
    <property type="entry name" value="Cu_Am_ox_TPQ-bd"/>
</dbReference>
<evidence type="ECO:0000256" key="3">
    <source>
        <dbReference type="ARBA" id="ARBA00022772"/>
    </source>
</evidence>
<name>A0A0G4ED36_VITBC</name>
<feature type="chain" id="PRO_5005187169" description="Amine oxidase" evidence="10">
    <location>
        <begin position="26"/>
        <end position="1534"/>
    </location>
</feature>
<dbReference type="InterPro" id="IPR016182">
    <property type="entry name" value="Cu_amine_oxidase_N-reg"/>
</dbReference>
<dbReference type="Gene3D" id="2.70.98.20">
    <property type="entry name" value="Copper amine oxidase, catalytic domain"/>
    <property type="match status" value="1"/>
</dbReference>
<dbReference type="GO" id="GO:0005507">
    <property type="term" value="F:copper ion binding"/>
    <property type="evidence" value="ECO:0007669"/>
    <property type="project" value="InterPro"/>
</dbReference>
<dbReference type="InterPro" id="IPR000269">
    <property type="entry name" value="Cu_amine_oxidase"/>
</dbReference>
<keyword evidence="3 6" id="KW-0801">TPQ</keyword>
<dbReference type="Proteomes" id="UP000041254">
    <property type="component" value="Unassembled WGS sequence"/>
</dbReference>
<feature type="signal peptide" evidence="10">
    <location>
        <begin position="1"/>
        <end position="25"/>
    </location>
</feature>
<dbReference type="Gene3D" id="3.10.450.40">
    <property type="match status" value="2"/>
</dbReference>
<evidence type="ECO:0000256" key="1">
    <source>
        <dbReference type="ARBA" id="ARBA00007983"/>
    </source>
</evidence>
<feature type="active site" description="Proton acceptor" evidence="6">
    <location>
        <position position="1192"/>
    </location>
</feature>
<dbReference type="GO" id="GO:0005886">
    <property type="term" value="C:plasma membrane"/>
    <property type="evidence" value="ECO:0007669"/>
    <property type="project" value="TreeGrafter"/>
</dbReference>
<proteinExistence type="inferred from homology"/>
<dbReference type="GO" id="GO:0009308">
    <property type="term" value="P:amine metabolic process"/>
    <property type="evidence" value="ECO:0007669"/>
    <property type="project" value="UniProtKB-UniRule"/>
</dbReference>
<dbReference type="PANTHER" id="PTHR10638">
    <property type="entry name" value="COPPER AMINE OXIDASE"/>
    <property type="match status" value="1"/>
</dbReference>
<evidence type="ECO:0000256" key="9">
    <source>
        <dbReference type="SAM" id="MobiDB-lite"/>
    </source>
</evidence>
<dbReference type="InParanoid" id="A0A0G4ED36"/>
<gene>
    <name evidence="12" type="ORF">Vbra_7021</name>
</gene>
<dbReference type="OrthoDB" id="5379943at2759"/>
<dbReference type="SUPFAM" id="SSF49998">
    <property type="entry name" value="Amine oxidase catalytic domain"/>
    <property type="match status" value="1"/>
</dbReference>
<comment type="PTM">
    <text evidence="7 8">Topaquinone (TPQ) is generated by copper-dependent autoxidation of a specific tyrosyl residue.</text>
</comment>
<keyword evidence="10" id="KW-0732">Signal</keyword>
<dbReference type="InterPro" id="IPR000998">
    <property type="entry name" value="MAM_dom"/>
</dbReference>
<evidence type="ECO:0000256" key="5">
    <source>
        <dbReference type="ARBA" id="ARBA00023008"/>
    </source>
</evidence>
<feature type="compositionally biased region" description="Low complexity" evidence="9">
    <location>
        <begin position="612"/>
        <end position="624"/>
    </location>
</feature>
<dbReference type="SUPFAM" id="SSF54416">
    <property type="entry name" value="Amine oxidase N-terminal region"/>
    <property type="match status" value="1"/>
</dbReference>
<dbReference type="InterPro" id="IPR036460">
    <property type="entry name" value="Cu_amine_oxidase_C_sf"/>
</dbReference>
<comment type="cofactor">
    <cofactor evidence="8">
        <name>Cu cation</name>
        <dbReference type="ChEBI" id="CHEBI:23378"/>
    </cofactor>
    <text evidence="8">Contains 1 topaquinone per subunit.</text>
</comment>
<dbReference type="SMART" id="SM00137">
    <property type="entry name" value="MAM"/>
    <property type="match status" value="1"/>
</dbReference>
<dbReference type="CDD" id="cd06263">
    <property type="entry name" value="MAM"/>
    <property type="match status" value="1"/>
</dbReference>
<dbReference type="PROSITE" id="PS01164">
    <property type="entry name" value="COPPER_AMINE_OXID_1"/>
    <property type="match status" value="1"/>
</dbReference>
<organism evidence="12 13">
    <name type="scientific">Vitrella brassicaformis (strain CCMP3155)</name>
    <dbReference type="NCBI Taxonomy" id="1169540"/>
    <lineage>
        <taxon>Eukaryota</taxon>
        <taxon>Sar</taxon>
        <taxon>Alveolata</taxon>
        <taxon>Colpodellida</taxon>
        <taxon>Vitrellaceae</taxon>
        <taxon>Vitrella</taxon>
    </lineage>
</organism>
<dbReference type="PROSITE" id="PS50060">
    <property type="entry name" value="MAM_2"/>
    <property type="match status" value="1"/>
</dbReference>
<evidence type="ECO:0000256" key="6">
    <source>
        <dbReference type="PIRSR" id="PIRSR600269-50"/>
    </source>
</evidence>
<comment type="similarity">
    <text evidence="1 8">Belongs to the copper/topaquinone oxidase family.</text>
</comment>
<dbReference type="EC" id="1.4.3.-" evidence="8"/>
<evidence type="ECO:0000256" key="4">
    <source>
        <dbReference type="ARBA" id="ARBA00023002"/>
    </source>
</evidence>
<reference evidence="12 13" key="1">
    <citation type="submission" date="2014-11" db="EMBL/GenBank/DDBJ databases">
        <authorList>
            <person name="Zhu J."/>
            <person name="Qi W."/>
            <person name="Song R."/>
        </authorList>
    </citation>
    <scope>NUCLEOTIDE SEQUENCE [LARGE SCALE GENOMIC DNA]</scope>
</reference>
<dbReference type="Pfam" id="PF00629">
    <property type="entry name" value="MAM"/>
    <property type="match status" value="1"/>
</dbReference>
<keyword evidence="2 8" id="KW-0479">Metal-binding</keyword>
<protein>
    <recommendedName>
        <fullName evidence="8">Amine oxidase</fullName>
        <ecNumber evidence="8">1.4.3.-</ecNumber>
    </recommendedName>
</protein>
<dbReference type="PROSITE" id="PS00740">
    <property type="entry name" value="MAM_1"/>
    <property type="match status" value="1"/>
</dbReference>
<dbReference type="InterPro" id="IPR013320">
    <property type="entry name" value="ConA-like_dom_sf"/>
</dbReference>
<dbReference type="GO" id="GO:0048038">
    <property type="term" value="F:quinone binding"/>
    <property type="evidence" value="ECO:0007669"/>
    <property type="project" value="InterPro"/>
</dbReference>
<feature type="active site" description="Schiff-base intermediate with substrate; via topaquinone" evidence="6">
    <location>
        <position position="1264"/>
    </location>
</feature>
<dbReference type="GO" id="GO:0008131">
    <property type="term" value="F:primary methylamine oxidase activity"/>
    <property type="evidence" value="ECO:0007669"/>
    <property type="project" value="InterPro"/>
</dbReference>
<dbReference type="STRING" id="1169540.A0A0G4ED36"/>
<dbReference type="SUPFAM" id="SSF49899">
    <property type="entry name" value="Concanavalin A-like lectins/glucanases"/>
    <property type="match status" value="1"/>
</dbReference>
<sequence>MTRGHRRGRMLGGLLALALLAVGQCQTPIRDLQRYECVTRVYGEGNDTATSVLSGPGQCGGTDGRGGSRALALDPTLKPPAMRSVAPVYNQSLSCLAGEDCTLAINGFGLRRKDQLLILPAPEDRDSAVCPPTTRLLRGAIRLVPTDQLNSTALTVFKVGSRLDPGSYYMCYSAFLAAGTEDPDPRDFYHHVGFLEIGDYSVNCDFENGLCGFTNYVDDASDEVFKSGSGNPHKDDYVVAPGVGPDGDATEGLEGQGHYMYLDSPRFMPGATATLRSVPLFAPKGKQCVQFQYNMFGDDVNALRAYAAPHKKNQEVTGDWGNPSWLLVGNQGPGWKKGGFEVTHDGDAPLELVFEAVAGNSELSDIGIDDISMKPGACPQDLLIPDTPQSGSDLVCGEVRLVSGQWALDKSWYVEGAVSCAGRGYSVDQMNGTWVPCCLPHYGNYTVVLEDSFGDGWDGSYVEFRFFDQVLKLGDDFREDEGKEKSYSLIVGLMQVVAARGTESKIELDVEVRQEQSSVWCLALSQGADAPTGATVKEDGVSAGGPLKVGETRTITIDEGLEANKNYDVYCYAETSGSTGGVPVLQQAGSDRVSALQDSASETPSEMDDNQVRSSRTRVTTDSTAPKLTVEKVTPKPTTAEVTVKANEAATVWCMALPEGRTGLPPLDTFKERGSRKEASKDKNTTVVVRELYPDSPYKVYCYAEDKAAPKGNRMTEDAVKETEEEFTTESKIPELKIVSTRAVADAIYITTELDTPGQTWCAARDSQYTQRPSKDQVNRLGASAKFSRPGQKQDLIIAGVESNVNYDIYCYAASQSGSAEMDEEQMWSTKFQVQSFGAFCDMPTTPRVREEGTATPFDPLTATEESVVKSFMEGRRDLGLEGVYRVSLFPVKADILRYLDDGGPMPKRYARVRAARCSGGRGSYLQYKVGPLDSYDMEYEQLGEPVSVECAGWTPTGPFGRRLSTQHDIHRILQDSTGYPYGDDCPNQHDCLQLGPLMIDEDKNETWVGVKTPEGDQVPFFFKVRANTHPEEPYNINFLLDLHNHAVEGIFYNGHHFDSTSDFEAAFTRNEVRKLTPEGIKDQIRARKLNERRRRLQPTGGRSGRGGLEYRLAPEHAEPQGKRFTIKENPDGTSYTIGEYAGWEMTINNDRDKSLQIWNLMFLGTRVAFHMGMEEAMAHYTVQERNWYFIDSWYGGLGRAARKLTLGIECPRTAVLLFRDESTCVFEQDFGRPLRSHWKSNRLDDGAPLHGLVIRQIITVSNYDYIADYNFFTSGNFEVTVSFTGELYQGVEVPYFSARQEDYGTQVTESGRFGALHSHWASWRVDFEVYGRGDDNSVYFTEVIADGYRSGAHKTRTIWAENEIGAAWLVNGTRALTYHVVTESAATFGEHYKGYYIRPIRNEAIPWPESEFYGGPAAWTKYKVASTVYKDSEYDASLPRDNKYARRPAVSLDRYIEDSEPARRKDLVTWISSGLWHIPQIEDWPLTVAQGNTLGFLVKPFNMFEQDPSMDLHNAVGGDITDPGTCALVRVVE</sequence>
<dbReference type="InterPro" id="IPR015798">
    <property type="entry name" value="Cu_amine_oxidase_C"/>
</dbReference>
<dbReference type="Pfam" id="PF01179">
    <property type="entry name" value="Cu_amine_oxid"/>
    <property type="match status" value="1"/>
</dbReference>
<evidence type="ECO:0000259" key="11">
    <source>
        <dbReference type="PROSITE" id="PS50060"/>
    </source>
</evidence>
<evidence type="ECO:0000313" key="13">
    <source>
        <dbReference type="Proteomes" id="UP000041254"/>
    </source>
</evidence>
<feature type="domain" description="MAM" evidence="11">
    <location>
        <begin position="202"/>
        <end position="380"/>
    </location>
</feature>
<evidence type="ECO:0000256" key="8">
    <source>
        <dbReference type="RuleBase" id="RU000672"/>
    </source>
</evidence>
<dbReference type="PANTHER" id="PTHR10638:SF20">
    <property type="entry name" value="AMINE OXIDASE"/>
    <property type="match status" value="1"/>
</dbReference>
<evidence type="ECO:0000256" key="7">
    <source>
        <dbReference type="PIRSR" id="PIRSR600269-51"/>
    </source>
</evidence>
<dbReference type="PhylomeDB" id="A0A0G4ED36"/>
<dbReference type="OMA" id="PSMDLHN"/>
<accession>A0A0G4ED36</accession>
<keyword evidence="5 8" id="KW-0186">Copper</keyword>
<feature type="region of interest" description="Disordered" evidence="9">
    <location>
        <begin position="593"/>
        <end position="624"/>
    </location>
</feature>
<evidence type="ECO:0000313" key="12">
    <source>
        <dbReference type="EMBL" id="CEL93257.1"/>
    </source>
</evidence>
<feature type="modified residue" description="2',4',5'-topaquinone" evidence="7">
    <location>
        <position position="1264"/>
    </location>
</feature>
<evidence type="ECO:0000256" key="2">
    <source>
        <dbReference type="ARBA" id="ARBA00022723"/>
    </source>
</evidence>
<evidence type="ECO:0000256" key="10">
    <source>
        <dbReference type="SAM" id="SignalP"/>
    </source>
</evidence>
<keyword evidence="4 8" id="KW-0560">Oxidoreductase</keyword>
<dbReference type="EMBL" id="CDMY01000149">
    <property type="protein sequence ID" value="CEL93257.1"/>
    <property type="molecule type" value="Genomic_DNA"/>
</dbReference>